<evidence type="ECO:0000256" key="5">
    <source>
        <dbReference type="ARBA" id="ARBA00022970"/>
    </source>
</evidence>
<comment type="similarity">
    <text evidence="8">Belongs to the binding-protein-dependent transport system permease family. LivHM subfamily.</text>
</comment>
<evidence type="ECO:0000256" key="6">
    <source>
        <dbReference type="ARBA" id="ARBA00022989"/>
    </source>
</evidence>
<comment type="subcellular location">
    <subcellularLocation>
        <location evidence="1">Cell membrane</location>
        <topology evidence="1">Multi-pass membrane protein</topology>
    </subcellularLocation>
</comment>
<dbReference type="EMBL" id="BJYU01000084">
    <property type="protein sequence ID" value="GEO16984.1"/>
    <property type="molecule type" value="Genomic_DNA"/>
</dbReference>
<evidence type="ECO:0000313" key="11">
    <source>
        <dbReference type="Proteomes" id="UP000321085"/>
    </source>
</evidence>
<evidence type="ECO:0000313" key="10">
    <source>
        <dbReference type="EMBL" id="GEO16984.1"/>
    </source>
</evidence>
<dbReference type="GO" id="GO:0005886">
    <property type="term" value="C:plasma membrane"/>
    <property type="evidence" value="ECO:0007669"/>
    <property type="project" value="UniProtKB-SubCell"/>
</dbReference>
<keyword evidence="7 9" id="KW-0472">Membrane</keyword>
<keyword evidence="2" id="KW-0813">Transport</keyword>
<dbReference type="Proteomes" id="UP000321085">
    <property type="component" value="Unassembled WGS sequence"/>
</dbReference>
<keyword evidence="3" id="KW-1003">Cell membrane</keyword>
<keyword evidence="5" id="KW-0029">Amino-acid transport</keyword>
<dbReference type="InterPro" id="IPR052157">
    <property type="entry name" value="BCAA_transport_permease"/>
</dbReference>
<keyword evidence="11" id="KW-1185">Reference proteome</keyword>
<dbReference type="GO" id="GO:0022857">
    <property type="term" value="F:transmembrane transporter activity"/>
    <property type="evidence" value="ECO:0007669"/>
    <property type="project" value="InterPro"/>
</dbReference>
<dbReference type="PANTHER" id="PTHR11795:SF447">
    <property type="entry name" value="ABC TRANSPORTER PERMEASE PROTEIN"/>
    <property type="match status" value="1"/>
</dbReference>
<dbReference type="InterPro" id="IPR017779">
    <property type="entry name" value="ABC_UrtB_bac"/>
</dbReference>
<proteinExistence type="inferred from homology"/>
<dbReference type="Pfam" id="PF02653">
    <property type="entry name" value="BPD_transp_2"/>
    <property type="match status" value="1"/>
</dbReference>
<evidence type="ECO:0000256" key="7">
    <source>
        <dbReference type="ARBA" id="ARBA00023136"/>
    </source>
</evidence>
<dbReference type="CDD" id="cd06582">
    <property type="entry name" value="TM_PBP1_LivH_like"/>
    <property type="match status" value="1"/>
</dbReference>
<sequence>MDSATTLILNALTLISILALVALGLAIIYGLMNVINLAHGEFVTIGAYTLVTVQQLGGSFWLALIVAPVTGFLIGSIIEVVLIRRLYARPIATILATWGLSLILQQVIQLYFGPAPQRVVEPFVGAVDVLGASYPAYRLFLIGAAIAVFLLVALVFRFTSFGLDIRAVIQNSRMAESLGVDASSVYRNAFGLGAALAALAGVLIAPLTVVVAQMGVNYLARSFFVVIIGGVGSLTGVLAGSGVVGGFETLLSYWIPVTVAQALVLGFAIVLMRFRPSGLAPA</sequence>
<feature type="transmembrane region" description="Helical" evidence="9">
    <location>
        <begin position="60"/>
        <end position="82"/>
    </location>
</feature>
<dbReference type="PANTHER" id="PTHR11795">
    <property type="entry name" value="BRANCHED-CHAIN AMINO ACID TRANSPORT SYSTEM PERMEASE PROTEIN LIVH"/>
    <property type="match status" value="1"/>
</dbReference>
<keyword evidence="6 9" id="KW-1133">Transmembrane helix</keyword>
<feature type="transmembrane region" description="Helical" evidence="9">
    <location>
        <begin position="189"/>
        <end position="211"/>
    </location>
</feature>
<dbReference type="NCBIfam" id="TIGR03409">
    <property type="entry name" value="urea_trans_UrtB"/>
    <property type="match status" value="1"/>
</dbReference>
<evidence type="ECO:0000256" key="3">
    <source>
        <dbReference type="ARBA" id="ARBA00022475"/>
    </source>
</evidence>
<evidence type="ECO:0000256" key="8">
    <source>
        <dbReference type="ARBA" id="ARBA00037998"/>
    </source>
</evidence>
<dbReference type="RefSeq" id="WP_147022158.1">
    <property type="nucleotide sequence ID" value="NZ_BJYU01000084.1"/>
</dbReference>
<evidence type="ECO:0000256" key="4">
    <source>
        <dbReference type="ARBA" id="ARBA00022692"/>
    </source>
</evidence>
<dbReference type="GO" id="GO:0006865">
    <property type="term" value="P:amino acid transport"/>
    <property type="evidence" value="ECO:0007669"/>
    <property type="project" value="UniProtKB-KW"/>
</dbReference>
<feature type="transmembrane region" description="Helical" evidence="9">
    <location>
        <begin position="7"/>
        <end position="32"/>
    </location>
</feature>
<gene>
    <name evidence="10" type="ORF">MAE02_46800</name>
</gene>
<evidence type="ECO:0000256" key="2">
    <source>
        <dbReference type="ARBA" id="ARBA00022448"/>
    </source>
</evidence>
<organism evidence="10 11">
    <name type="scientific">Microvirga aerophila</name>
    <dbReference type="NCBI Taxonomy" id="670291"/>
    <lineage>
        <taxon>Bacteria</taxon>
        <taxon>Pseudomonadati</taxon>
        <taxon>Pseudomonadota</taxon>
        <taxon>Alphaproteobacteria</taxon>
        <taxon>Hyphomicrobiales</taxon>
        <taxon>Methylobacteriaceae</taxon>
        <taxon>Microvirga</taxon>
    </lineage>
</organism>
<name>A0A512BYD9_9HYPH</name>
<dbReference type="AlphaFoldDB" id="A0A512BYD9"/>
<feature type="transmembrane region" description="Helical" evidence="9">
    <location>
        <begin position="144"/>
        <end position="169"/>
    </location>
</feature>
<accession>A0A512BYD9</accession>
<evidence type="ECO:0000256" key="9">
    <source>
        <dbReference type="SAM" id="Phobius"/>
    </source>
</evidence>
<feature type="transmembrane region" description="Helical" evidence="9">
    <location>
        <begin position="253"/>
        <end position="274"/>
    </location>
</feature>
<comment type="caution">
    <text evidence="10">The sequence shown here is derived from an EMBL/GenBank/DDBJ whole genome shotgun (WGS) entry which is preliminary data.</text>
</comment>
<dbReference type="InterPro" id="IPR001851">
    <property type="entry name" value="ABC_transp_permease"/>
</dbReference>
<protein>
    <submittedName>
        <fullName evidence="10">Branched-chain amino acid ABC transporter permease</fullName>
    </submittedName>
</protein>
<evidence type="ECO:0000256" key="1">
    <source>
        <dbReference type="ARBA" id="ARBA00004651"/>
    </source>
</evidence>
<keyword evidence="4 9" id="KW-0812">Transmembrane</keyword>
<feature type="transmembrane region" description="Helical" evidence="9">
    <location>
        <begin position="223"/>
        <end position="247"/>
    </location>
</feature>
<reference evidence="10 11" key="1">
    <citation type="submission" date="2019-07" db="EMBL/GenBank/DDBJ databases">
        <title>Whole genome shotgun sequence of Microvirga aerophila NBRC 106136.</title>
        <authorList>
            <person name="Hosoyama A."/>
            <person name="Uohara A."/>
            <person name="Ohji S."/>
            <person name="Ichikawa N."/>
        </authorList>
    </citation>
    <scope>NUCLEOTIDE SEQUENCE [LARGE SCALE GENOMIC DNA]</scope>
    <source>
        <strain evidence="10 11">NBRC 106136</strain>
    </source>
</reference>